<feature type="compositionally biased region" description="Basic and acidic residues" evidence="1">
    <location>
        <begin position="78"/>
        <end position="99"/>
    </location>
</feature>
<evidence type="ECO:0000259" key="2">
    <source>
        <dbReference type="PROSITE" id="PS51173"/>
    </source>
</evidence>
<dbReference type="Pfam" id="PF00553">
    <property type="entry name" value="CBM_2"/>
    <property type="match status" value="1"/>
</dbReference>
<proteinExistence type="predicted"/>
<dbReference type="InterPro" id="IPR001919">
    <property type="entry name" value="CBD2"/>
</dbReference>
<sequence length="436" mass="46469">MGPPLLRVRLFKPSPGGPNDPPTCHTCTRGCPHPASSACALRERRARHAGRRGRRHRAGRRHCRCGDHPVRSSRSGHPHAEQHCGRPADPEHDADHLPHVADGAHSMGDGEPSRGQWRHRAAHAARRAGLHRVRTDRRGQLGARHRQRRRGRLLHPAQHQPVRTVLPLLRDGHLVRSQHVKGHEVYTVTAVDAAGNASGLGQATTGCWSASCLPPSPSPSPSPSGGYPYGYPGNQMLTVNGSTATVSWAAAGSVPVVSYLVGHQWYEVGGTVHAEFVTVPGTTTSQTLSIAAPGLHTFWVSALDAAGNISPAPNTLDYGVPVPSPTVLPPTSCTVTYTINSQWPGGFHTDVKILNTGKTTVRGWRLTFTFANGQTISQIWNAVQVSNGVSPTVAHADWNPDIAGGATVSFGFIGTWTGTNSRPVEYALNGSKCSAA</sequence>
<dbReference type="OrthoDB" id="3401948at2"/>
<dbReference type="SUPFAM" id="SSF49384">
    <property type="entry name" value="Carbohydrate-binding domain"/>
    <property type="match status" value="1"/>
</dbReference>
<dbReference type="PROSITE" id="PS51173">
    <property type="entry name" value="CBM2"/>
    <property type="match status" value="1"/>
</dbReference>
<reference evidence="3" key="1">
    <citation type="submission" date="2019-05" db="EMBL/GenBank/DDBJ databases">
        <title>Isolation, diversity and antifungal activity of Actinobacteria from wheat.</title>
        <authorList>
            <person name="Yu B."/>
        </authorList>
    </citation>
    <scope>NUCLEOTIDE SEQUENCE [LARGE SCALE GENOMIC DNA]</scope>
    <source>
        <strain evidence="3">NEAU-HEGS1-5</strain>
    </source>
</reference>
<feature type="compositionally biased region" description="Basic residues" evidence="1">
    <location>
        <begin position="48"/>
        <end position="63"/>
    </location>
</feature>
<dbReference type="SMART" id="SM00637">
    <property type="entry name" value="CBD_II"/>
    <property type="match status" value="1"/>
</dbReference>
<dbReference type="GO" id="GO:0004553">
    <property type="term" value="F:hydrolase activity, hydrolyzing O-glycosyl compounds"/>
    <property type="evidence" value="ECO:0007669"/>
    <property type="project" value="InterPro"/>
</dbReference>
<accession>A0A5R8ZKT4</accession>
<dbReference type="Proteomes" id="UP000309033">
    <property type="component" value="Unassembled WGS sequence"/>
</dbReference>
<dbReference type="InterPro" id="IPR012291">
    <property type="entry name" value="CBM2_carb-bd_dom_sf"/>
</dbReference>
<organism evidence="3 4">
    <name type="scientific">Microbispora triticiradicis</name>
    <dbReference type="NCBI Taxonomy" id="2200763"/>
    <lineage>
        <taxon>Bacteria</taxon>
        <taxon>Bacillati</taxon>
        <taxon>Actinomycetota</taxon>
        <taxon>Actinomycetes</taxon>
        <taxon>Streptosporangiales</taxon>
        <taxon>Streptosporangiaceae</taxon>
        <taxon>Microbispora</taxon>
    </lineage>
</organism>
<evidence type="ECO:0000313" key="3">
    <source>
        <dbReference type="EMBL" id="TLP66389.1"/>
    </source>
</evidence>
<dbReference type="Gene3D" id="2.60.40.290">
    <property type="match status" value="1"/>
</dbReference>
<protein>
    <recommendedName>
        <fullName evidence="2">CBM2 domain-containing protein</fullName>
    </recommendedName>
</protein>
<name>A0A5R8ZKT4_9ACTN</name>
<evidence type="ECO:0000313" key="4">
    <source>
        <dbReference type="Proteomes" id="UP000309033"/>
    </source>
</evidence>
<dbReference type="SUPFAM" id="SSF49265">
    <property type="entry name" value="Fibronectin type III"/>
    <property type="match status" value="1"/>
</dbReference>
<dbReference type="EMBL" id="VANP01000001">
    <property type="protein sequence ID" value="TLP66389.1"/>
    <property type="molecule type" value="Genomic_DNA"/>
</dbReference>
<evidence type="ECO:0000256" key="1">
    <source>
        <dbReference type="SAM" id="MobiDB-lite"/>
    </source>
</evidence>
<dbReference type="InterPro" id="IPR019028">
    <property type="entry name" value="CBM_49"/>
</dbReference>
<dbReference type="SMART" id="SM01063">
    <property type="entry name" value="CBM49"/>
    <property type="match status" value="1"/>
</dbReference>
<dbReference type="GO" id="GO:0005975">
    <property type="term" value="P:carbohydrate metabolic process"/>
    <property type="evidence" value="ECO:0007669"/>
    <property type="project" value="InterPro"/>
</dbReference>
<feature type="region of interest" description="Disordered" evidence="1">
    <location>
        <begin position="48"/>
        <end position="115"/>
    </location>
</feature>
<keyword evidence="4" id="KW-1185">Reference proteome</keyword>
<dbReference type="InterPro" id="IPR036116">
    <property type="entry name" value="FN3_sf"/>
</dbReference>
<feature type="domain" description="CBM2" evidence="2">
    <location>
        <begin position="326"/>
        <end position="436"/>
    </location>
</feature>
<comment type="caution">
    <text evidence="3">The sequence shown here is derived from an EMBL/GenBank/DDBJ whole genome shotgun (WGS) entry which is preliminary data.</text>
</comment>
<dbReference type="AlphaFoldDB" id="A0A5R8ZKT4"/>
<gene>
    <name evidence="3" type="ORF">FED44_02585</name>
</gene>
<dbReference type="InterPro" id="IPR008965">
    <property type="entry name" value="CBM2/CBM3_carb-bd_dom_sf"/>
</dbReference>
<dbReference type="GO" id="GO:0030247">
    <property type="term" value="F:polysaccharide binding"/>
    <property type="evidence" value="ECO:0007669"/>
    <property type="project" value="UniProtKB-UniRule"/>
</dbReference>